<dbReference type="NCBIfam" id="NF005753">
    <property type="entry name" value="PRK07577.1"/>
    <property type="match status" value="1"/>
</dbReference>
<name>A0A0C7AN96_PSEAI</name>
<evidence type="ECO:0000313" key="7">
    <source>
        <dbReference type="Proteomes" id="UP000045039"/>
    </source>
</evidence>
<dbReference type="Proteomes" id="UP000253594">
    <property type="component" value="Unassembled WGS sequence"/>
</dbReference>
<feature type="domain" description="Ketoreductase" evidence="2">
    <location>
        <begin position="5"/>
        <end position="171"/>
    </location>
</feature>
<reference evidence="7" key="2">
    <citation type="submission" date="2015-06" db="EMBL/GenBank/DDBJ databases">
        <authorList>
            <person name="Radhakrishnan Rajesh"/>
            <person name="Underwood Anthony"/>
            <person name="Al-Shahib Ali"/>
        </authorList>
    </citation>
    <scope>NUCLEOTIDE SEQUENCE [LARGE SCALE GENOMIC DNA]</scope>
    <source>
        <strain evidence="7">P19_London_7_VIM_2_05_10</strain>
    </source>
</reference>
<evidence type="ECO:0000313" key="4">
    <source>
        <dbReference type="EMBL" id="MZZ15768.1"/>
    </source>
</evidence>
<dbReference type="PRINTS" id="PR00080">
    <property type="entry name" value="SDRFAMILY"/>
</dbReference>
<sequence>MTNHRTALVTGATRGIGLALARRLAASGWSVVGIARHASDDFPGRLLCCDLADPAQTAETLRGLLSESAVDALVNNAGIALPQSLENLDLAALQQVFDLNVRVAVQLAQACLPGLKRSPAGRIVNLCSRAIHGARERTAYAAAKSALVGVTRTWALELAPLGITVNAVAPGPIETELFRQTRPVGGEEERRILSTIPMQRLGRPDEVAALIEFLLSEGASFVTGQVIGVDGGGSLGGR</sequence>
<dbReference type="SUPFAM" id="SSF51735">
    <property type="entry name" value="NAD(P)-binding Rossmann-fold domains"/>
    <property type="match status" value="1"/>
</dbReference>
<dbReference type="EMBL" id="CVVU01000272">
    <property type="protein sequence ID" value="CRQ09691.1"/>
    <property type="molecule type" value="Genomic_DNA"/>
</dbReference>
<dbReference type="PANTHER" id="PTHR42879">
    <property type="entry name" value="3-OXOACYL-(ACYL-CARRIER-PROTEIN) REDUCTASE"/>
    <property type="match status" value="1"/>
</dbReference>
<dbReference type="OMA" id="QHFADAM"/>
<dbReference type="EMBL" id="NFFZ01000025">
    <property type="protein sequence ID" value="OTI55885.1"/>
    <property type="molecule type" value="Genomic_DNA"/>
</dbReference>
<dbReference type="SMR" id="A0A0C7AN96"/>
<dbReference type="FunFam" id="3.40.50.720:FF:000084">
    <property type="entry name" value="Short-chain dehydrogenase reductase"/>
    <property type="match status" value="1"/>
</dbReference>
<protein>
    <submittedName>
        <fullName evidence="3">3-oxoacyl-[acyl-carrier-protein] reductase FabG</fullName>
        <ecNumber evidence="3">1.1.1.100</ecNumber>
    </submittedName>
    <submittedName>
        <fullName evidence="6">SDR family NAD(P)-dependent oxidoreductase</fullName>
    </submittedName>
    <submittedName>
        <fullName evidence="4">SDR family oxidoreductase</fullName>
    </submittedName>
    <submittedName>
        <fullName evidence="5">Short-chain dehydrogenase</fullName>
    </submittedName>
</protein>
<dbReference type="PRINTS" id="PR00081">
    <property type="entry name" value="GDHRDH"/>
</dbReference>
<dbReference type="EMBL" id="WXZT01000022">
    <property type="protein sequence ID" value="MZZ15768.1"/>
    <property type="molecule type" value="Genomic_DNA"/>
</dbReference>
<dbReference type="InterPro" id="IPR002347">
    <property type="entry name" value="SDR_fam"/>
</dbReference>
<evidence type="ECO:0000256" key="1">
    <source>
        <dbReference type="ARBA" id="ARBA00006484"/>
    </source>
</evidence>
<comment type="similarity">
    <text evidence="1">Belongs to the short-chain dehydrogenases/reductases (SDR) family.</text>
</comment>
<dbReference type="Pfam" id="PF13561">
    <property type="entry name" value="adh_short_C2"/>
    <property type="match status" value="1"/>
</dbReference>
<reference evidence="5 8" key="3">
    <citation type="submission" date="2017-05" db="EMBL/GenBank/DDBJ databases">
        <authorList>
            <person name="Song R."/>
            <person name="Chenine A.L."/>
            <person name="Ruprecht R.M."/>
        </authorList>
    </citation>
    <scope>NUCLEOTIDE SEQUENCE [LARGE SCALE GENOMIC DNA]</scope>
    <source>
        <strain evidence="5 8">S567_C10_BS</strain>
    </source>
</reference>
<evidence type="ECO:0000313" key="5">
    <source>
        <dbReference type="EMBL" id="OTI55885.1"/>
    </source>
</evidence>
<reference evidence="6 9" key="4">
    <citation type="submission" date="2018-07" db="EMBL/GenBank/DDBJ databases">
        <title>Mechanisms of high-level aminoglycoside resistance among Gram-negative pathogens in Brazil.</title>
        <authorList>
            <person name="Ballaben A.S."/>
            <person name="Darini A.L.C."/>
            <person name="Doi Y."/>
        </authorList>
    </citation>
    <scope>NUCLEOTIDE SEQUENCE [LARGE SCALE GENOMIC DNA]</scope>
    <source>
        <strain evidence="6 9">B2-305</strain>
    </source>
</reference>
<dbReference type="Gene3D" id="3.40.50.720">
    <property type="entry name" value="NAD(P)-binding Rossmann-like Domain"/>
    <property type="match status" value="1"/>
</dbReference>
<reference evidence="4" key="5">
    <citation type="submission" date="2020-01" db="EMBL/GenBank/DDBJ databases">
        <title>Bacteria Cultured from War Wounds Associated with the Conflict in Eastern Ukraine.</title>
        <authorList>
            <person name="Snesrud E."/>
            <person name="Galac M.R."/>
            <person name="Mc Gann P."/>
            <person name="Valentine K."/>
            <person name="Viacheslav K."/>
        </authorList>
    </citation>
    <scope>NUCLEOTIDE SEQUENCE</scope>
    <source>
        <strain evidence="4">VNMU148</strain>
    </source>
</reference>
<evidence type="ECO:0000313" key="3">
    <source>
        <dbReference type="EMBL" id="CRQ09691.1"/>
    </source>
</evidence>
<proteinExistence type="inferred from homology"/>
<dbReference type="SMART" id="SM00822">
    <property type="entry name" value="PKS_KR"/>
    <property type="match status" value="1"/>
</dbReference>
<dbReference type="InterPro" id="IPR057326">
    <property type="entry name" value="KR_dom"/>
</dbReference>
<dbReference type="RefSeq" id="WP_003101310.1">
    <property type="nucleotide sequence ID" value="NZ_AP014839.1"/>
</dbReference>
<dbReference type="CDD" id="cd05233">
    <property type="entry name" value="SDR_c"/>
    <property type="match status" value="1"/>
</dbReference>
<organism evidence="3 7">
    <name type="scientific">Pseudomonas aeruginosa</name>
    <dbReference type="NCBI Taxonomy" id="287"/>
    <lineage>
        <taxon>Bacteria</taxon>
        <taxon>Pseudomonadati</taxon>
        <taxon>Pseudomonadota</taxon>
        <taxon>Gammaproteobacteria</taxon>
        <taxon>Pseudomonadales</taxon>
        <taxon>Pseudomonadaceae</taxon>
        <taxon>Pseudomonas</taxon>
    </lineage>
</organism>
<keyword evidence="3" id="KW-0560">Oxidoreductase</keyword>
<dbReference type="AlphaFoldDB" id="A0A0C7AN96"/>
<comment type="caution">
    <text evidence="3">The sequence shown here is derived from an EMBL/GenBank/DDBJ whole genome shotgun (WGS) entry which is preliminary data.</text>
</comment>
<dbReference type="EC" id="1.1.1.100" evidence="3"/>
<dbReference type="InterPro" id="IPR036291">
    <property type="entry name" value="NAD(P)-bd_dom_sf"/>
</dbReference>
<dbReference type="GO" id="GO:0004316">
    <property type="term" value="F:3-oxoacyl-[acyl-carrier-protein] reductase (NADPH) activity"/>
    <property type="evidence" value="ECO:0007669"/>
    <property type="project" value="UniProtKB-EC"/>
</dbReference>
<dbReference type="Proteomes" id="UP000194857">
    <property type="component" value="Unassembled WGS sequence"/>
</dbReference>
<dbReference type="Proteomes" id="UP000045039">
    <property type="component" value="Unassembled WGS sequence"/>
</dbReference>
<accession>A0A0C7AN96</accession>
<evidence type="ECO:0000259" key="2">
    <source>
        <dbReference type="SMART" id="SM00822"/>
    </source>
</evidence>
<evidence type="ECO:0000313" key="6">
    <source>
        <dbReference type="EMBL" id="RCI73349.1"/>
    </source>
</evidence>
<accession>A0A1S1C1Y8</accession>
<evidence type="ECO:0000313" key="8">
    <source>
        <dbReference type="Proteomes" id="UP000194857"/>
    </source>
</evidence>
<reference evidence="3" key="1">
    <citation type="submission" date="2015-06" db="EMBL/GenBank/DDBJ databases">
        <authorList>
            <person name="Radhakrishnan R."/>
            <person name="Underwood A."/>
            <person name="Al-Shahib A."/>
        </authorList>
    </citation>
    <scope>NUCLEOTIDE SEQUENCE</scope>
    <source>
        <strain evidence="3">P19_London_7_VIM_2_05_10</strain>
    </source>
</reference>
<dbReference type="EMBL" id="QORE01000643">
    <property type="protein sequence ID" value="RCI73349.1"/>
    <property type="molecule type" value="Genomic_DNA"/>
</dbReference>
<dbReference type="InterPro" id="IPR050259">
    <property type="entry name" value="SDR"/>
</dbReference>
<evidence type="ECO:0000313" key="9">
    <source>
        <dbReference type="Proteomes" id="UP000253594"/>
    </source>
</evidence>
<dbReference type="Proteomes" id="UP000644192">
    <property type="component" value="Unassembled WGS sequence"/>
</dbReference>
<gene>
    <name evidence="3" type="primary">fabG_12</name>
    <name evidence="5" type="ORF">CAZ10_31820</name>
    <name evidence="6" type="ORF">DT376_18830</name>
    <name evidence="4" type="ORF">GUL26_26245</name>
    <name evidence="3" type="ORF">PAERUG_P19_London_7_VIM_2_05_10_06721</name>
</gene>